<gene>
    <name evidence="2" type="ORF">K9W46_10645</name>
</gene>
<organism evidence="2">
    <name type="scientific">Candidatus Heimdallarchaeum endolithica</name>
    <dbReference type="NCBI Taxonomy" id="2876572"/>
    <lineage>
        <taxon>Archaea</taxon>
        <taxon>Promethearchaeati</taxon>
        <taxon>Candidatus Heimdallarchaeota</taxon>
        <taxon>Candidatus Heimdallarchaeia (ex Rinke et al. 2021) (nom. nud.)</taxon>
        <taxon>Candidatus Heimdallarchaeales</taxon>
        <taxon>Candidatus Heimdallarchaeaceae</taxon>
        <taxon>Candidatus Heimdallarchaeum</taxon>
    </lineage>
</organism>
<name>A0A9Y1BPJ6_9ARCH</name>
<accession>A0A9Y1BPJ6</accession>
<protein>
    <submittedName>
        <fullName evidence="2">Uncharacterized protein</fullName>
    </submittedName>
</protein>
<sequence>MLNEEQNHQKNNISSFNFIIGIMLFLTAIIFIIRLIRFDTADFLTAYDERILMYILFGKYNLFDAEISLPLVIISNISYTIGFLFLYFPVNRVGSAFSEEIKDGKVFPLLLILFVFTNILQHTVELKMITFHPLLLLFLFSIFSFIRIKVLFKSYRILALPVKKYGTFLLFLYAITYAIFYCLGFTLISLGLRENQPNSLDLGVTMLIIYAYLEVVFLLFIGIKFFYDSIYKPTIVLETKLTRNY</sequence>
<feature type="transmembrane region" description="Helical" evidence="1">
    <location>
        <begin position="106"/>
        <end position="124"/>
    </location>
</feature>
<keyword evidence="1" id="KW-0472">Membrane</keyword>
<keyword evidence="1" id="KW-1133">Transmembrane helix</keyword>
<evidence type="ECO:0000313" key="2">
    <source>
        <dbReference type="EMBL" id="UJG42828.1"/>
    </source>
</evidence>
<evidence type="ECO:0000256" key="1">
    <source>
        <dbReference type="SAM" id="Phobius"/>
    </source>
</evidence>
<dbReference type="Proteomes" id="UP001200513">
    <property type="component" value="Chromosome"/>
</dbReference>
<feature type="transmembrane region" description="Helical" evidence="1">
    <location>
        <begin position="130"/>
        <end position="148"/>
    </location>
</feature>
<feature type="transmembrane region" description="Helical" evidence="1">
    <location>
        <begin position="16"/>
        <end position="36"/>
    </location>
</feature>
<feature type="transmembrane region" description="Helical" evidence="1">
    <location>
        <begin position="67"/>
        <end position="86"/>
    </location>
</feature>
<dbReference type="EMBL" id="CP084167">
    <property type="protein sequence ID" value="UJG42828.1"/>
    <property type="molecule type" value="Genomic_DNA"/>
</dbReference>
<feature type="transmembrane region" description="Helical" evidence="1">
    <location>
        <begin position="204"/>
        <end position="227"/>
    </location>
</feature>
<proteinExistence type="predicted"/>
<dbReference type="AlphaFoldDB" id="A0A9Y1BPJ6"/>
<keyword evidence="1" id="KW-0812">Transmembrane</keyword>
<feature type="transmembrane region" description="Helical" evidence="1">
    <location>
        <begin position="168"/>
        <end position="192"/>
    </location>
</feature>
<reference evidence="2" key="1">
    <citation type="journal article" date="2022" name="Nat. Microbiol.">
        <title>Unique mobile elements and scalable gene flow at the prokaryote-eukaryote boundary revealed by circularized Asgard archaea genomes.</title>
        <authorList>
            <person name="Wu F."/>
            <person name="Speth D.R."/>
            <person name="Philosof A."/>
            <person name="Cremiere A."/>
            <person name="Narayanan A."/>
            <person name="Barco R.A."/>
            <person name="Connon S.A."/>
            <person name="Amend J.P."/>
            <person name="Antoshechkin I.A."/>
            <person name="Orphan V.J."/>
        </authorList>
    </citation>
    <scope>NUCLEOTIDE SEQUENCE</scope>
    <source>
        <strain evidence="2">PR6</strain>
    </source>
</reference>